<accession>A0AAW2U7P1</accession>
<dbReference type="AlphaFoldDB" id="A0AAW2U7P1"/>
<name>A0AAW2U7P1_9LAMI</name>
<protein>
    <submittedName>
        <fullName evidence="1">Uncharacterized protein</fullName>
    </submittedName>
</protein>
<evidence type="ECO:0000313" key="1">
    <source>
        <dbReference type="EMBL" id="KAL0411671.1"/>
    </source>
</evidence>
<dbReference type="EMBL" id="JACGWN010000013">
    <property type="protein sequence ID" value="KAL0411671.1"/>
    <property type="molecule type" value="Genomic_DNA"/>
</dbReference>
<comment type="caution">
    <text evidence="1">The sequence shown here is derived from an EMBL/GenBank/DDBJ whole genome shotgun (WGS) entry which is preliminary data.</text>
</comment>
<proteinExistence type="predicted"/>
<sequence>MGRRPLGLNGMGAATEGKGGNKGWNMGWWAATATATVRSGRVGLFFIKKEGHVHYIVPFKKVNRSI</sequence>
<gene>
    <name evidence="1" type="ORF">Slati_3756800</name>
</gene>
<organism evidence="1">
    <name type="scientific">Sesamum latifolium</name>
    <dbReference type="NCBI Taxonomy" id="2727402"/>
    <lineage>
        <taxon>Eukaryota</taxon>
        <taxon>Viridiplantae</taxon>
        <taxon>Streptophyta</taxon>
        <taxon>Embryophyta</taxon>
        <taxon>Tracheophyta</taxon>
        <taxon>Spermatophyta</taxon>
        <taxon>Magnoliopsida</taxon>
        <taxon>eudicotyledons</taxon>
        <taxon>Gunneridae</taxon>
        <taxon>Pentapetalae</taxon>
        <taxon>asterids</taxon>
        <taxon>lamiids</taxon>
        <taxon>Lamiales</taxon>
        <taxon>Pedaliaceae</taxon>
        <taxon>Sesamum</taxon>
    </lineage>
</organism>
<reference evidence="1" key="2">
    <citation type="journal article" date="2024" name="Plant">
        <title>Genomic evolution and insights into agronomic trait innovations of Sesamum species.</title>
        <authorList>
            <person name="Miao H."/>
            <person name="Wang L."/>
            <person name="Qu L."/>
            <person name="Liu H."/>
            <person name="Sun Y."/>
            <person name="Le M."/>
            <person name="Wang Q."/>
            <person name="Wei S."/>
            <person name="Zheng Y."/>
            <person name="Lin W."/>
            <person name="Duan Y."/>
            <person name="Cao H."/>
            <person name="Xiong S."/>
            <person name="Wang X."/>
            <person name="Wei L."/>
            <person name="Li C."/>
            <person name="Ma Q."/>
            <person name="Ju M."/>
            <person name="Zhao R."/>
            <person name="Li G."/>
            <person name="Mu C."/>
            <person name="Tian Q."/>
            <person name="Mei H."/>
            <person name="Zhang T."/>
            <person name="Gao T."/>
            <person name="Zhang H."/>
        </authorList>
    </citation>
    <scope>NUCLEOTIDE SEQUENCE</scope>
    <source>
        <strain evidence="1">KEN1</strain>
    </source>
</reference>
<reference evidence="1" key="1">
    <citation type="submission" date="2020-06" db="EMBL/GenBank/DDBJ databases">
        <authorList>
            <person name="Li T."/>
            <person name="Hu X."/>
            <person name="Zhang T."/>
            <person name="Song X."/>
            <person name="Zhang H."/>
            <person name="Dai N."/>
            <person name="Sheng W."/>
            <person name="Hou X."/>
            <person name="Wei L."/>
        </authorList>
    </citation>
    <scope>NUCLEOTIDE SEQUENCE</scope>
    <source>
        <strain evidence="1">KEN1</strain>
        <tissue evidence="1">Leaf</tissue>
    </source>
</reference>